<dbReference type="Proteomes" id="UP000003172">
    <property type="component" value="Unassembled WGS sequence"/>
</dbReference>
<protein>
    <recommendedName>
        <fullName evidence="2">GUN4-like domain-containing protein</fullName>
    </recommendedName>
</protein>
<feature type="region of interest" description="Disordered" evidence="1">
    <location>
        <begin position="19"/>
        <end position="50"/>
    </location>
</feature>
<dbReference type="PANTHER" id="PTHR34800">
    <property type="entry name" value="TETRAPYRROLE-BINDING PROTEIN, CHLOROPLASTIC"/>
    <property type="match status" value="1"/>
</dbReference>
<name>I4FS57_MICAE</name>
<evidence type="ECO:0000313" key="3">
    <source>
        <dbReference type="EMBL" id="CCH98482.1"/>
    </source>
</evidence>
<dbReference type="InterPro" id="IPR008629">
    <property type="entry name" value="GUN4-like"/>
</dbReference>
<dbReference type="EMBL" id="CAII01000432">
    <property type="protein sequence ID" value="CCH98482.1"/>
    <property type="molecule type" value="Genomic_DNA"/>
</dbReference>
<organism evidence="3 4">
    <name type="scientific">Microcystis aeruginosa PCC 9717</name>
    <dbReference type="NCBI Taxonomy" id="1160286"/>
    <lineage>
        <taxon>Bacteria</taxon>
        <taxon>Bacillati</taxon>
        <taxon>Cyanobacteriota</taxon>
        <taxon>Cyanophyceae</taxon>
        <taxon>Oscillatoriophycideae</taxon>
        <taxon>Chroococcales</taxon>
        <taxon>Microcystaceae</taxon>
        <taxon>Microcystis</taxon>
    </lineage>
</organism>
<dbReference type="Gene3D" id="1.25.40.620">
    <property type="match status" value="1"/>
</dbReference>
<evidence type="ECO:0000259" key="2">
    <source>
        <dbReference type="Pfam" id="PF05419"/>
    </source>
</evidence>
<evidence type="ECO:0000256" key="1">
    <source>
        <dbReference type="SAM" id="MobiDB-lite"/>
    </source>
</evidence>
<dbReference type="PANTHER" id="PTHR34800:SF1">
    <property type="entry name" value="TETRAPYRROLE-BINDING PROTEIN, CHLOROPLASTIC"/>
    <property type="match status" value="1"/>
</dbReference>
<dbReference type="InterPro" id="IPR037215">
    <property type="entry name" value="GUN4-like_sf"/>
</dbReference>
<proteinExistence type="predicted"/>
<reference evidence="3 4" key="1">
    <citation type="submission" date="2012-04" db="EMBL/GenBank/DDBJ databases">
        <authorList>
            <person name="Genoscope - CEA"/>
        </authorList>
    </citation>
    <scope>NUCLEOTIDE SEQUENCE [LARGE SCALE GENOMIC DNA]</scope>
    <source>
        <strain evidence="3 4">9717</strain>
    </source>
</reference>
<dbReference type="GO" id="GO:0046906">
    <property type="term" value="F:tetrapyrrole binding"/>
    <property type="evidence" value="ECO:0007669"/>
    <property type="project" value="TreeGrafter"/>
</dbReference>
<gene>
    <name evidence="3" type="ORF">MICAB_4880004</name>
</gene>
<dbReference type="Gene3D" id="1.10.10.1770">
    <property type="entry name" value="Gun4-like"/>
    <property type="match status" value="1"/>
</dbReference>
<dbReference type="SUPFAM" id="SSF140869">
    <property type="entry name" value="GUN4-like"/>
    <property type="match status" value="1"/>
</dbReference>
<feature type="compositionally biased region" description="Polar residues" evidence="1">
    <location>
        <begin position="20"/>
        <end position="33"/>
    </location>
</feature>
<sequence length="229" mass="25465">MIEFGTRKRYQSAREILQDLTGQSPATSIQSPATPRYSPTPATPVIQTPPPPKVAANIVLKSARGVNYSRLQQLLAARKWKEADEETGKVMCRVAGRESEGWLRREDIDNFPCEDLRTINQLWLNYSNGKFGFSVQKDIYESLGSTIKYNGEIEDVEVLEKFADSVGWRQGGRWLTGRQLTFNSAVFNSAVPKGHLPVPGVFGGEKSVFLGIAACGVPFLAQRLVTFRI</sequence>
<dbReference type="Pfam" id="PF05419">
    <property type="entry name" value="GUN4"/>
    <property type="match status" value="1"/>
</dbReference>
<comment type="caution">
    <text evidence="3">The sequence shown here is derived from an EMBL/GenBank/DDBJ whole genome shotgun (WGS) entry which is preliminary data.</text>
</comment>
<feature type="domain" description="GUN4-like" evidence="2">
    <location>
        <begin position="62"/>
        <end position="204"/>
    </location>
</feature>
<accession>I4FS57</accession>
<dbReference type="HOGENOM" id="CLU_067449_1_0_3"/>
<dbReference type="CDD" id="cd16383">
    <property type="entry name" value="GUN4"/>
    <property type="match status" value="1"/>
</dbReference>
<dbReference type="AlphaFoldDB" id="I4FS57"/>
<evidence type="ECO:0000313" key="4">
    <source>
        <dbReference type="Proteomes" id="UP000003172"/>
    </source>
</evidence>